<reference evidence="4" key="1">
    <citation type="submission" date="2022-07" db="EMBL/GenBank/DDBJ databases">
        <title>Genome analysis of Parmales, a sister group of diatoms, reveals the evolutionary specialization of diatoms from phago-mixotrophs to photoautotrophs.</title>
        <authorList>
            <person name="Ban H."/>
            <person name="Sato S."/>
            <person name="Yoshikawa S."/>
            <person name="Kazumasa Y."/>
            <person name="Nakamura Y."/>
            <person name="Ichinomiya M."/>
            <person name="Saitoh K."/>
            <person name="Sato N."/>
            <person name="Blanc-Mathieu R."/>
            <person name="Endo H."/>
            <person name="Kuwata A."/>
            <person name="Ogata H."/>
        </authorList>
    </citation>
    <scope>NUCLEOTIDE SEQUENCE</scope>
</reference>
<proteinExistence type="predicted"/>
<dbReference type="AlphaFoldDB" id="A0A9W6ZAK1"/>
<evidence type="ECO:0000256" key="1">
    <source>
        <dbReference type="ARBA" id="ARBA00023054"/>
    </source>
</evidence>
<dbReference type="PANTHER" id="PTHR21694:SF18">
    <property type="entry name" value="COILED-COIL DOMAIN-CONTAINING PROTEIN 63"/>
    <property type="match status" value="1"/>
</dbReference>
<keyword evidence="1 2" id="KW-0175">Coiled coil</keyword>
<protein>
    <recommendedName>
        <fullName evidence="3">ODAD1 central coiled coil region domain-containing protein</fullName>
    </recommendedName>
</protein>
<feature type="coiled-coil region" evidence="2">
    <location>
        <begin position="136"/>
        <end position="177"/>
    </location>
</feature>
<evidence type="ECO:0000313" key="4">
    <source>
        <dbReference type="EMBL" id="GMH47797.1"/>
    </source>
</evidence>
<evidence type="ECO:0000259" key="3">
    <source>
        <dbReference type="Pfam" id="PF21773"/>
    </source>
</evidence>
<dbReference type="EMBL" id="BRXZ01001850">
    <property type="protein sequence ID" value="GMH47797.1"/>
    <property type="molecule type" value="Genomic_DNA"/>
</dbReference>
<organism evidence="4 5">
    <name type="scientific">Triparma retinervis</name>
    <dbReference type="NCBI Taxonomy" id="2557542"/>
    <lineage>
        <taxon>Eukaryota</taxon>
        <taxon>Sar</taxon>
        <taxon>Stramenopiles</taxon>
        <taxon>Ochrophyta</taxon>
        <taxon>Bolidophyceae</taxon>
        <taxon>Parmales</taxon>
        <taxon>Triparmaceae</taxon>
        <taxon>Triparma</taxon>
    </lineage>
</organism>
<dbReference type="PANTHER" id="PTHR21694">
    <property type="entry name" value="COILED-COIL DOMAIN-CONTAINING PROTEIN 63"/>
    <property type="match status" value="1"/>
</dbReference>
<dbReference type="OrthoDB" id="6766775at2759"/>
<dbReference type="Pfam" id="PF21773">
    <property type="entry name" value="ODAD1_CC"/>
    <property type="match status" value="1"/>
</dbReference>
<accession>A0A9W6ZAK1</accession>
<dbReference type="InterPro" id="IPR049258">
    <property type="entry name" value="ODAD1_CC"/>
</dbReference>
<gene>
    <name evidence="4" type="ORF">TrRE_jg7923</name>
</gene>
<name>A0A9W6ZAK1_9STRA</name>
<keyword evidence="5" id="KW-1185">Reference proteome</keyword>
<feature type="domain" description="ODAD1 central coiled coil region" evidence="3">
    <location>
        <begin position="92"/>
        <end position="388"/>
    </location>
</feature>
<evidence type="ECO:0000313" key="5">
    <source>
        <dbReference type="Proteomes" id="UP001165082"/>
    </source>
</evidence>
<evidence type="ECO:0000256" key="2">
    <source>
        <dbReference type="SAM" id="Coils"/>
    </source>
</evidence>
<dbReference type="Proteomes" id="UP001165082">
    <property type="component" value="Unassembled WGS sequence"/>
</dbReference>
<dbReference type="InterPro" id="IPR051876">
    <property type="entry name" value="ODA-DC/CCD"/>
</dbReference>
<comment type="caution">
    <text evidence="4">The sequence shown here is derived from an EMBL/GenBank/DDBJ whole genome shotgun (WGS) entry which is preliminary data.</text>
</comment>
<sequence>MNPREQQQMNETLNTLQQRGQIFTEQMFQAKEENWKLEDLCKERAKEVKKKREDVKQKAIDLLNLHILTPNPAYQRADGLNPTKLADINQRKLVSNLEARLNKALIRNATTINESNAIKAKIDKLRQKRMNDNFNRTSLEKKLRKLQADLDVVMETAAAAAEQRETFQEKKNQLLSDNIDEAAEFNEAYAQLGKYIDTQNELLEKSIEKAAKAVKFDTATNDDVDTRGMLSVSEEKKKQQDIQLFSATIREQDKAYRHTQQKIEEYKRDFADLFAVAGSTDMDEIATTFCANEDESFRLFTHIQTVNQETDTVQQQFEKLCADIQAYEDEGRSKERARVQEKLELDQGVVDAKEENRQLMIQAVDEQKTVMNIAKRVSGLFYKINCESLLEGRSSQGGGLAFLNGQSVDENNILQFMGVIEERATQIVRDHVKSLAQQGAEGQRRRKSISLTQSLAGSMDAAITGKPVALEMFDSDEEDDDGDKVLTRDAIMNSVKNTFEVKGLSPKRRK</sequence>